<dbReference type="GO" id="GO:0005829">
    <property type="term" value="C:cytosol"/>
    <property type="evidence" value="ECO:0007669"/>
    <property type="project" value="TreeGrafter"/>
</dbReference>
<protein>
    <recommendedName>
        <fullName evidence="3 11">Malate dehydrogenase</fullName>
        <ecNumber evidence="3 11">1.1.1.37</ecNumber>
    </recommendedName>
</protein>
<evidence type="ECO:0000256" key="2">
    <source>
        <dbReference type="ARBA" id="ARBA00011738"/>
    </source>
</evidence>
<comment type="catalytic activity">
    <reaction evidence="7 11">
        <text>(S)-malate + NAD(+) = oxaloacetate + NADH + H(+)</text>
        <dbReference type="Rhea" id="RHEA:21432"/>
        <dbReference type="ChEBI" id="CHEBI:15378"/>
        <dbReference type="ChEBI" id="CHEBI:15589"/>
        <dbReference type="ChEBI" id="CHEBI:16452"/>
        <dbReference type="ChEBI" id="CHEBI:57540"/>
        <dbReference type="ChEBI" id="CHEBI:57945"/>
        <dbReference type="EC" id="1.1.1.37"/>
    </reaction>
</comment>
<comment type="similarity">
    <text evidence="1">Belongs to the LDH/MDH superfamily. MDH type 1 family.</text>
</comment>
<dbReference type="NCBIfam" id="TIGR01772">
    <property type="entry name" value="MDH_euk_gproteo"/>
    <property type="match status" value="1"/>
</dbReference>
<feature type="binding site" evidence="9">
    <location>
        <position position="34"/>
    </location>
    <ligand>
        <name>NAD(+)</name>
        <dbReference type="ChEBI" id="CHEBI:57540"/>
    </ligand>
</feature>
<keyword evidence="6 9" id="KW-0520">NAD</keyword>
<evidence type="ECO:0000256" key="10">
    <source>
        <dbReference type="RuleBase" id="RU003369"/>
    </source>
</evidence>
<keyword evidence="4 11" id="KW-0816">Tricarboxylic acid cycle</keyword>
<dbReference type="SUPFAM" id="SSF51735">
    <property type="entry name" value="NAD(P)-binding Rossmann-fold domains"/>
    <property type="match status" value="1"/>
</dbReference>
<dbReference type="InterPro" id="IPR015955">
    <property type="entry name" value="Lactate_DH/Glyco_Ohase_4_C"/>
</dbReference>
<dbReference type="Gene3D" id="3.40.50.720">
    <property type="entry name" value="NAD(P)-binding Rossmann-like Domain"/>
    <property type="match status" value="1"/>
</dbReference>
<dbReference type="FunFam" id="3.90.110.10:FF:000001">
    <property type="entry name" value="Malate dehydrogenase"/>
    <property type="match status" value="1"/>
</dbReference>
<sequence length="350" mass="36121">MVKAVVLGAAGGIGQPLALLLKANPAVTELGLFDIVNTPGVAADLSHISTPSKVEGYLPPNDGLKSALKGADIVVIPAGVPRKPGVCIPQNPIRPQPNQLISLFLIDDPINAGIVRDLANGIAETAPKAFVLVISNPVNSTVPIVAEVFKKHGVFDPKRLFGVTTLDVVRASTFVAEILGDLSLAPKITVPVVGGHSGVTIVPLLSQSSSPLPSGFAQDSLEKLTNRIQFGGDEVVKAKDGAGSATLSMAYAGAEFAAKVIRAVGGEKGIVAPSFVNLAADKVSGEALKKEIGKELEYFSAPIELGPEGVVSIRPLGNLTDYEKTLVNAALPDLESNIEKGVAFIGNAKL</sequence>
<dbReference type="PROSITE" id="PS00068">
    <property type="entry name" value="MDH"/>
    <property type="match status" value="1"/>
</dbReference>
<dbReference type="EMBL" id="JANAWD010000379">
    <property type="protein sequence ID" value="KAJ3480373.1"/>
    <property type="molecule type" value="Genomic_DNA"/>
</dbReference>
<evidence type="ECO:0000256" key="9">
    <source>
        <dbReference type="PIRSR" id="PIRSR000102-3"/>
    </source>
</evidence>
<dbReference type="Pfam" id="PF02866">
    <property type="entry name" value="Ldh_1_C"/>
    <property type="match status" value="1"/>
</dbReference>
<comment type="subunit">
    <text evidence="2">Homodimer.</text>
</comment>
<dbReference type="PANTHER" id="PTHR11540">
    <property type="entry name" value="MALATE AND LACTATE DEHYDROGENASE"/>
    <property type="match status" value="1"/>
</dbReference>
<evidence type="ECO:0000256" key="4">
    <source>
        <dbReference type="ARBA" id="ARBA00022532"/>
    </source>
</evidence>
<evidence type="ECO:0000256" key="5">
    <source>
        <dbReference type="ARBA" id="ARBA00023002"/>
    </source>
</evidence>
<dbReference type="InterPro" id="IPR010097">
    <property type="entry name" value="Malate_DH_type1"/>
</dbReference>
<feature type="active site" description="Proton acceptor" evidence="8">
    <location>
        <position position="196"/>
    </location>
</feature>
<feature type="binding site" evidence="9">
    <location>
        <begin position="134"/>
        <end position="136"/>
    </location>
    <ligand>
        <name>NAD(+)</name>
        <dbReference type="ChEBI" id="CHEBI:57540"/>
    </ligand>
</feature>
<dbReference type="InterPro" id="IPR001252">
    <property type="entry name" value="Malate_DH_AS"/>
</dbReference>
<comment type="caution">
    <text evidence="14">The sequence shown here is derived from an EMBL/GenBank/DDBJ whole genome shotgun (WGS) entry which is preliminary data.</text>
</comment>
<accession>A0AAD5YC12</accession>
<evidence type="ECO:0000259" key="13">
    <source>
        <dbReference type="Pfam" id="PF02866"/>
    </source>
</evidence>
<dbReference type="AlphaFoldDB" id="A0AAD5YC12"/>
<evidence type="ECO:0000256" key="8">
    <source>
        <dbReference type="PIRSR" id="PIRSR000102-1"/>
    </source>
</evidence>
<evidence type="ECO:0000313" key="15">
    <source>
        <dbReference type="Proteomes" id="UP001212997"/>
    </source>
</evidence>
<dbReference type="GO" id="GO:0030060">
    <property type="term" value="F:L-malate dehydrogenase (NAD+) activity"/>
    <property type="evidence" value="ECO:0007669"/>
    <property type="project" value="UniProtKB-EC"/>
</dbReference>
<dbReference type="CDD" id="cd01337">
    <property type="entry name" value="MDH_glyoxysomal_mitochondrial"/>
    <property type="match status" value="1"/>
</dbReference>
<evidence type="ECO:0000259" key="12">
    <source>
        <dbReference type="Pfam" id="PF00056"/>
    </source>
</evidence>
<evidence type="ECO:0000256" key="3">
    <source>
        <dbReference type="ARBA" id="ARBA00012995"/>
    </source>
</evidence>
<dbReference type="GO" id="GO:0006099">
    <property type="term" value="P:tricarboxylic acid cycle"/>
    <property type="evidence" value="ECO:0007669"/>
    <property type="project" value="UniProtKB-KW"/>
</dbReference>
<dbReference type="Pfam" id="PF00056">
    <property type="entry name" value="Ldh_1_N"/>
    <property type="match status" value="1"/>
</dbReference>
<feature type="binding site" evidence="9">
    <location>
        <begin position="8"/>
        <end position="14"/>
    </location>
    <ligand>
        <name>NAD(+)</name>
        <dbReference type="ChEBI" id="CHEBI:57540"/>
    </ligand>
</feature>
<dbReference type="InterPro" id="IPR022383">
    <property type="entry name" value="Lactate/malate_DH_C"/>
</dbReference>
<dbReference type="InterPro" id="IPR036291">
    <property type="entry name" value="NAD(P)-bd_dom_sf"/>
</dbReference>
<evidence type="ECO:0000256" key="7">
    <source>
        <dbReference type="ARBA" id="ARBA00048313"/>
    </source>
</evidence>
<gene>
    <name evidence="14" type="ORF">NLI96_g8405</name>
</gene>
<dbReference type="GO" id="GO:0006108">
    <property type="term" value="P:malate metabolic process"/>
    <property type="evidence" value="ECO:0007669"/>
    <property type="project" value="InterPro"/>
</dbReference>
<dbReference type="Proteomes" id="UP001212997">
    <property type="component" value="Unassembled WGS sequence"/>
</dbReference>
<organism evidence="14 15">
    <name type="scientific">Meripilus lineatus</name>
    <dbReference type="NCBI Taxonomy" id="2056292"/>
    <lineage>
        <taxon>Eukaryota</taxon>
        <taxon>Fungi</taxon>
        <taxon>Dikarya</taxon>
        <taxon>Basidiomycota</taxon>
        <taxon>Agaricomycotina</taxon>
        <taxon>Agaricomycetes</taxon>
        <taxon>Polyporales</taxon>
        <taxon>Meripilaceae</taxon>
        <taxon>Meripilus</taxon>
    </lineage>
</organism>
<dbReference type="PIRSF" id="PIRSF000102">
    <property type="entry name" value="Lac_mal_DH"/>
    <property type="match status" value="1"/>
</dbReference>
<dbReference type="InterPro" id="IPR001236">
    <property type="entry name" value="Lactate/malate_DH_N"/>
</dbReference>
<dbReference type="FunFam" id="3.40.50.720:FF:000013">
    <property type="entry name" value="Malate dehydrogenase"/>
    <property type="match status" value="1"/>
</dbReference>
<name>A0AAD5YC12_9APHY</name>
<evidence type="ECO:0000256" key="6">
    <source>
        <dbReference type="ARBA" id="ARBA00023027"/>
    </source>
</evidence>
<feature type="binding site" evidence="9">
    <location>
        <position position="249"/>
    </location>
    <ligand>
        <name>NAD(+)</name>
        <dbReference type="ChEBI" id="CHEBI:57540"/>
    </ligand>
</feature>
<feature type="domain" description="Lactate/malate dehydrogenase C-terminal" evidence="13">
    <location>
        <begin position="164"/>
        <end position="344"/>
    </location>
</feature>
<evidence type="ECO:0000256" key="11">
    <source>
        <dbReference type="RuleBase" id="RU003405"/>
    </source>
</evidence>
<evidence type="ECO:0000313" key="14">
    <source>
        <dbReference type="EMBL" id="KAJ3480373.1"/>
    </source>
</evidence>
<dbReference type="InterPro" id="IPR001557">
    <property type="entry name" value="L-lactate/malate_DH"/>
</dbReference>
<evidence type="ECO:0000256" key="1">
    <source>
        <dbReference type="ARBA" id="ARBA00008824"/>
    </source>
</evidence>
<dbReference type="Gene3D" id="3.90.110.10">
    <property type="entry name" value="Lactate dehydrogenase/glycoside hydrolase, family 4, C-terminal"/>
    <property type="match status" value="1"/>
</dbReference>
<proteinExistence type="inferred from homology"/>
<keyword evidence="15" id="KW-1185">Reference proteome</keyword>
<dbReference type="EC" id="1.1.1.37" evidence="3 11"/>
<dbReference type="PANTHER" id="PTHR11540:SF16">
    <property type="entry name" value="MALATE DEHYDROGENASE, MITOCHONDRIAL"/>
    <property type="match status" value="1"/>
</dbReference>
<feature type="domain" description="Lactate/malate dehydrogenase N-terminal" evidence="12">
    <location>
        <begin position="3"/>
        <end position="162"/>
    </location>
</feature>
<dbReference type="SUPFAM" id="SSF56327">
    <property type="entry name" value="LDH C-terminal domain-like"/>
    <property type="match status" value="1"/>
</dbReference>
<feature type="binding site" evidence="9">
    <location>
        <position position="111"/>
    </location>
    <ligand>
        <name>NAD(+)</name>
        <dbReference type="ChEBI" id="CHEBI:57540"/>
    </ligand>
</feature>
<keyword evidence="5 10" id="KW-0560">Oxidoreductase</keyword>
<reference evidence="14" key="1">
    <citation type="submission" date="2022-07" db="EMBL/GenBank/DDBJ databases">
        <title>Genome Sequence of Physisporinus lineatus.</title>
        <authorList>
            <person name="Buettner E."/>
        </authorList>
    </citation>
    <scope>NUCLEOTIDE SEQUENCE</scope>
    <source>
        <strain evidence="14">VT162</strain>
    </source>
</reference>